<evidence type="ECO:0000313" key="1">
    <source>
        <dbReference type="EMBL" id="TDZ93043.1"/>
    </source>
</evidence>
<proteinExistence type="predicted"/>
<sequence length="48" mass="5458">MDALRLLWRFSGFVRQGYPQNVPAVGHCALVALMPHTAAPDQHYDHRN</sequence>
<evidence type="ECO:0000313" key="3">
    <source>
        <dbReference type="Proteomes" id="UP000294844"/>
    </source>
</evidence>
<dbReference type="EMBL" id="PECM01000004">
    <property type="protein sequence ID" value="TEA07634.1"/>
    <property type="molecule type" value="Genomic_DNA"/>
</dbReference>
<organism evidence="1 4">
    <name type="scientific">Mycobacteroides salmoniphilum</name>
    <dbReference type="NCBI Taxonomy" id="404941"/>
    <lineage>
        <taxon>Bacteria</taxon>
        <taxon>Bacillati</taxon>
        <taxon>Actinomycetota</taxon>
        <taxon>Actinomycetes</taxon>
        <taxon>Mycobacteriales</taxon>
        <taxon>Mycobacteriaceae</taxon>
        <taxon>Mycobacteroides</taxon>
    </lineage>
</organism>
<dbReference type="AlphaFoldDB" id="A0A4R8SCL7"/>
<dbReference type="Proteomes" id="UP000295685">
    <property type="component" value="Unassembled WGS sequence"/>
</dbReference>
<name>A0A4R8SCL7_9MYCO</name>
<comment type="caution">
    <text evidence="1">The sequence shown here is derived from an EMBL/GenBank/DDBJ whole genome shotgun (WGS) entry which is preliminary data.</text>
</comment>
<evidence type="ECO:0000313" key="4">
    <source>
        <dbReference type="Proteomes" id="UP000295685"/>
    </source>
</evidence>
<reference evidence="3 4" key="1">
    <citation type="journal article" date="2019" name="Sci. Rep.">
        <title>Extended insight into the Mycobacterium chelonae-abscessus complex through whole genome sequencing of Mycobacterium salmoniphilum outbreak and Mycobacterium salmoniphilum-like strains.</title>
        <authorList>
            <person name="Behra P.R.K."/>
            <person name="Das S."/>
            <person name="Pettersson B.M.F."/>
            <person name="Shirreff L."/>
            <person name="DuCote T."/>
            <person name="Jacobsson K.G."/>
            <person name="Ennis D.G."/>
            <person name="Kirsebom L.A."/>
        </authorList>
    </citation>
    <scope>NUCLEOTIDE SEQUENCE [LARGE SCALE GENOMIC DNA]</scope>
    <source>
        <strain evidence="2 3">CCUG 60883</strain>
        <strain evidence="1 4">CCUG 60885</strain>
    </source>
</reference>
<accession>A0A4R8SCL7</accession>
<dbReference type="Gene3D" id="6.10.140.2080">
    <property type="match status" value="1"/>
</dbReference>
<dbReference type="Proteomes" id="UP000294844">
    <property type="component" value="Unassembled WGS sequence"/>
</dbReference>
<protein>
    <submittedName>
        <fullName evidence="1">Uncharacterized protein</fullName>
    </submittedName>
</protein>
<dbReference type="EMBL" id="PECK01000007">
    <property type="protein sequence ID" value="TDZ93043.1"/>
    <property type="molecule type" value="Genomic_DNA"/>
</dbReference>
<keyword evidence="3" id="KW-1185">Reference proteome</keyword>
<gene>
    <name evidence="2" type="ORF">CCUG60883_00697</name>
    <name evidence="1" type="ORF">CCUG60885_03547</name>
</gene>
<evidence type="ECO:0000313" key="2">
    <source>
        <dbReference type="EMBL" id="TEA07634.1"/>
    </source>
</evidence>